<dbReference type="Pfam" id="PF13828">
    <property type="entry name" value="DUF4190"/>
    <property type="match status" value="1"/>
</dbReference>
<keyword evidence="2" id="KW-0812">Transmembrane</keyword>
<proteinExistence type="predicted"/>
<keyword evidence="5" id="KW-1185">Reference proteome</keyword>
<evidence type="ECO:0000256" key="2">
    <source>
        <dbReference type="SAM" id="Phobius"/>
    </source>
</evidence>
<feature type="compositionally biased region" description="Pro residues" evidence="1">
    <location>
        <begin position="1"/>
        <end position="12"/>
    </location>
</feature>
<keyword evidence="2" id="KW-1133">Transmembrane helix</keyword>
<evidence type="ECO:0000259" key="3">
    <source>
        <dbReference type="Pfam" id="PF13828"/>
    </source>
</evidence>
<feature type="compositionally biased region" description="Low complexity" evidence="1">
    <location>
        <begin position="91"/>
        <end position="109"/>
    </location>
</feature>
<keyword evidence="2" id="KW-0472">Membrane</keyword>
<organism evidence="4 5">
    <name type="scientific">Streptomyces chilikensis</name>
    <dbReference type="NCBI Taxonomy" id="1194079"/>
    <lineage>
        <taxon>Bacteria</taxon>
        <taxon>Bacillati</taxon>
        <taxon>Actinomycetota</taxon>
        <taxon>Actinomycetes</taxon>
        <taxon>Kitasatosporales</taxon>
        <taxon>Streptomycetaceae</taxon>
        <taxon>Streptomyces</taxon>
    </lineage>
</organism>
<feature type="transmembrane region" description="Helical" evidence="2">
    <location>
        <begin position="147"/>
        <end position="173"/>
    </location>
</feature>
<sequence length="495" mass="51187">MATEPPTPPHPGGPGADGPDATAQTPPAVSFDKTPPPPAPAPPAETPAEPAGRVPSGPAGPGRPAPPAGQPPAAPQPAEGRDPWAPPEPGSAPQAPAAPAAAPYAAPPAGGFGPPVPPGAQGAGPYPYGPPPGPYGAPAQQPSYNGLAITALVLGIVCCVPLLGVVFGVIALVQIRRTGQRGKGMAIAGVVLSALTSLLLVVSLLTGAWDDFGKEFGEGFKEGARGANVTAGLEPGECFDEPGTPDGASDLESYEVLDIEEVSCDGPHDGEAYARFDLPEGSYPGEDEVIGLADERCSAEVASYSIDAWKVSRHAYYTYFYPMEENWTLLDDRAVVCVFASLTEPDPLTVPLRQDKDALGTEQLAYLEPAAKVNTALARVPFDMVEDDLEGHQEWADQVAEELTGFSGAVRAHDWEPDAAPLAEKLADEVDAARGEWEKLAAADDADDFYLLWGEAELALTDGTDSAVALRGLLDLATERPAADDEEYVAGVGAL</sequence>
<evidence type="ECO:0000313" key="5">
    <source>
        <dbReference type="Proteomes" id="UP001551584"/>
    </source>
</evidence>
<feature type="domain" description="DUF4190" evidence="3">
    <location>
        <begin position="147"/>
        <end position="202"/>
    </location>
</feature>
<feature type="region of interest" description="Disordered" evidence="1">
    <location>
        <begin position="1"/>
        <end position="134"/>
    </location>
</feature>
<feature type="compositionally biased region" description="Low complexity" evidence="1">
    <location>
        <begin position="46"/>
        <end position="57"/>
    </location>
</feature>
<dbReference type="RefSeq" id="WP_359269198.1">
    <property type="nucleotide sequence ID" value="NZ_JBEZNA010000007.1"/>
</dbReference>
<evidence type="ECO:0000313" key="4">
    <source>
        <dbReference type="EMBL" id="MEU9576692.1"/>
    </source>
</evidence>
<dbReference type="InterPro" id="IPR025241">
    <property type="entry name" value="DUF4190"/>
</dbReference>
<feature type="compositionally biased region" description="Pro residues" evidence="1">
    <location>
        <begin position="61"/>
        <end position="75"/>
    </location>
</feature>
<gene>
    <name evidence="4" type="ORF">AB0D95_05330</name>
</gene>
<evidence type="ECO:0000256" key="1">
    <source>
        <dbReference type="SAM" id="MobiDB-lite"/>
    </source>
</evidence>
<dbReference type="Proteomes" id="UP001551584">
    <property type="component" value="Unassembled WGS sequence"/>
</dbReference>
<protein>
    <submittedName>
        <fullName evidence="4">DUF4190 domain-containing protein</fullName>
    </submittedName>
</protein>
<reference evidence="4 5" key="1">
    <citation type="submission" date="2024-06" db="EMBL/GenBank/DDBJ databases">
        <title>The Natural Products Discovery Center: Release of the First 8490 Sequenced Strains for Exploring Actinobacteria Biosynthetic Diversity.</title>
        <authorList>
            <person name="Kalkreuter E."/>
            <person name="Kautsar S.A."/>
            <person name="Yang D."/>
            <person name="Bader C.D."/>
            <person name="Teijaro C.N."/>
            <person name="Fluegel L."/>
            <person name="Davis C.M."/>
            <person name="Simpson J.R."/>
            <person name="Lauterbach L."/>
            <person name="Steele A.D."/>
            <person name="Gui C."/>
            <person name="Meng S."/>
            <person name="Li G."/>
            <person name="Viehrig K."/>
            <person name="Ye F."/>
            <person name="Su P."/>
            <person name="Kiefer A.F."/>
            <person name="Nichols A."/>
            <person name="Cepeda A.J."/>
            <person name="Yan W."/>
            <person name="Fan B."/>
            <person name="Jiang Y."/>
            <person name="Adhikari A."/>
            <person name="Zheng C.-J."/>
            <person name="Schuster L."/>
            <person name="Cowan T.M."/>
            <person name="Smanski M.J."/>
            <person name="Chevrette M.G."/>
            <person name="De Carvalho L.P.S."/>
            <person name="Shen B."/>
        </authorList>
    </citation>
    <scope>NUCLEOTIDE SEQUENCE [LARGE SCALE GENOMIC DNA]</scope>
    <source>
        <strain evidence="4 5">NPDC048117</strain>
    </source>
</reference>
<dbReference type="EMBL" id="JBEZNA010000007">
    <property type="protein sequence ID" value="MEU9576692.1"/>
    <property type="molecule type" value="Genomic_DNA"/>
</dbReference>
<name>A0ABV3EKK4_9ACTN</name>
<accession>A0ABV3EKK4</accession>
<feature type="transmembrane region" description="Helical" evidence="2">
    <location>
        <begin position="185"/>
        <end position="209"/>
    </location>
</feature>
<comment type="caution">
    <text evidence="4">The sequence shown here is derived from an EMBL/GenBank/DDBJ whole genome shotgun (WGS) entry which is preliminary data.</text>
</comment>
<feature type="compositionally biased region" description="Pro residues" evidence="1">
    <location>
        <begin position="34"/>
        <end position="45"/>
    </location>
</feature>